<comment type="caution">
    <text evidence="4">The sequence shown here is derived from an EMBL/GenBank/DDBJ whole genome shotgun (WGS) entry which is preliminary data.</text>
</comment>
<dbReference type="SUPFAM" id="SSF53067">
    <property type="entry name" value="Actin-like ATPase domain"/>
    <property type="match status" value="2"/>
</dbReference>
<dbReference type="PANTHER" id="PTHR14187">
    <property type="entry name" value="ALPHA KINASE/ELONGATION FACTOR 2 KINASE"/>
    <property type="match status" value="1"/>
</dbReference>
<gene>
    <name evidence="4" type="primary">Hspa12a</name>
    <name evidence="4" type="ORF">AOXY_G4891</name>
</gene>
<dbReference type="Gene3D" id="3.30.420.40">
    <property type="match status" value="2"/>
</dbReference>
<comment type="similarity">
    <text evidence="1">Belongs to the heat shock protein 70 family.</text>
</comment>
<evidence type="ECO:0000313" key="4">
    <source>
        <dbReference type="EMBL" id="KAK1172343.1"/>
    </source>
</evidence>
<dbReference type="CDD" id="cd10229">
    <property type="entry name" value="ASKHA_NBD_HSP70_HSPA12"/>
    <property type="match status" value="1"/>
</dbReference>
<dbReference type="EMBL" id="JAGXEW010000004">
    <property type="protein sequence ID" value="KAK1172343.1"/>
    <property type="molecule type" value="Genomic_DNA"/>
</dbReference>
<evidence type="ECO:0000313" key="5">
    <source>
        <dbReference type="Proteomes" id="UP001230051"/>
    </source>
</evidence>
<evidence type="ECO:0000256" key="2">
    <source>
        <dbReference type="ARBA" id="ARBA00022741"/>
    </source>
</evidence>
<dbReference type="AlphaFoldDB" id="A0AAD8GDT2"/>
<dbReference type="Pfam" id="PF00012">
    <property type="entry name" value="HSP70"/>
    <property type="match status" value="1"/>
</dbReference>
<keyword evidence="3" id="KW-0067">ATP-binding</keyword>
<dbReference type="InterPro" id="IPR013126">
    <property type="entry name" value="Hsp_70_fam"/>
</dbReference>
<keyword evidence="5" id="KW-1185">Reference proteome</keyword>
<reference evidence="4" key="1">
    <citation type="submission" date="2022-02" db="EMBL/GenBank/DDBJ databases">
        <title>Atlantic sturgeon de novo genome assembly.</title>
        <authorList>
            <person name="Stock M."/>
            <person name="Klopp C."/>
            <person name="Guiguen Y."/>
            <person name="Cabau C."/>
            <person name="Parinello H."/>
            <person name="Santidrian Yebra-Pimentel E."/>
            <person name="Kuhl H."/>
            <person name="Dirks R.P."/>
            <person name="Guessner J."/>
            <person name="Wuertz S."/>
            <person name="Du K."/>
            <person name="Schartl M."/>
        </authorList>
    </citation>
    <scope>NUCLEOTIDE SEQUENCE</scope>
    <source>
        <strain evidence="4">STURGEONOMICS-FGT-2020</strain>
        <tissue evidence="4">Whole blood</tissue>
    </source>
</reference>
<keyword evidence="4" id="KW-0346">Stress response</keyword>
<name>A0AAD8GDT2_ACIOX</name>
<dbReference type="InterPro" id="IPR043129">
    <property type="entry name" value="ATPase_NBD"/>
</dbReference>
<evidence type="ECO:0000256" key="3">
    <source>
        <dbReference type="ARBA" id="ARBA00022840"/>
    </source>
</evidence>
<proteinExistence type="inferred from homology"/>
<dbReference type="PANTHER" id="PTHR14187:SF5">
    <property type="entry name" value="HEAT SHOCK 70 KDA PROTEIN 12A"/>
    <property type="match status" value="1"/>
</dbReference>
<keyword evidence="2" id="KW-0547">Nucleotide-binding</keyword>
<dbReference type="GO" id="GO:0005524">
    <property type="term" value="F:ATP binding"/>
    <property type="evidence" value="ECO:0007669"/>
    <property type="project" value="UniProtKB-KW"/>
</dbReference>
<evidence type="ECO:0000256" key="1">
    <source>
        <dbReference type="ARBA" id="ARBA00007381"/>
    </source>
</evidence>
<protein>
    <submittedName>
        <fullName evidence="4">Heat shock 70 kDa protein 12A-like</fullName>
    </submittedName>
</protein>
<dbReference type="Proteomes" id="UP001230051">
    <property type="component" value="Unassembled WGS sequence"/>
</dbReference>
<organism evidence="4 5">
    <name type="scientific">Acipenser oxyrinchus oxyrinchus</name>
    <dbReference type="NCBI Taxonomy" id="40147"/>
    <lineage>
        <taxon>Eukaryota</taxon>
        <taxon>Metazoa</taxon>
        <taxon>Chordata</taxon>
        <taxon>Craniata</taxon>
        <taxon>Vertebrata</taxon>
        <taxon>Euteleostomi</taxon>
        <taxon>Actinopterygii</taxon>
        <taxon>Chondrostei</taxon>
        <taxon>Acipenseriformes</taxon>
        <taxon>Acipenseridae</taxon>
        <taxon>Acipenser</taxon>
    </lineage>
</organism>
<sequence>MSDSLLVVAIDFGTAFSGYCFCVKSCMDNIRSVFWGMEQGHRSPKTPTCILFNEEKHFMKFGYDAVQTYNRMTSEEAKRFCFFENFKMELYNKTINKNIMICAKNGEPFPALKVFTESLRYLKDHALDTIRDSTDGREFIASDVTWVLTVPAIWDSAAKQFMRLAATEAGLVEEMGSENLVLALEPEAASVWCKQLPSTGFVQEGEDQEKLEQSPGTQYIVVDCGGGTVDITVHEVLEGGSLKELQKASGGGWGGSSVDKEFRSFLRDIFHPDVWDRYEKEHPGELQKMMYNFSFQKCVGKEEDIYISCHYNLSKLAQDKQDISCFFKKIDGASWSDGSIKITYNKLKTLFKSSVNHIVKAIKPILSTPEISIDYILLVGGYASSRLLRDEIRKQFSSRCRVLCPYDSQLAIAKGAILFGNDPKIIASRVSALTYGIVIGWPFDPSVHDPRKQRVNKAGDYVYCDDLFEKLVEKGQSVGCQQVAEYFYSPIDQDQNAMCFRFFSTEKLNAMYVDEPGLEEIGSFTVPMPNVRLGRNRRVRLDIKFGLTEIQATATDLTSNETQAIRIDFLTI</sequence>
<dbReference type="GO" id="GO:0140662">
    <property type="term" value="F:ATP-dependent protein folding chaperone"/>
    <property type="evidence" value="ECO:0007669"/>
    <property type="project" value="InterPro"/>
</dbReference>
<accession>A0AAD8GDT2</accession>